<proteinExistence type="predicted"/>
<evidence type="ECO:0000313" key="2">
    <source>
        <dbReference type="EMBL" id="PSJ91066.1"/>
    </source>
</evidence>
<feature type="domain" description="YopX protein" evidence="1">
    <location>
        <begin position="8"/>
        <end position="125"/>
    </location>
</feature>
<dbReference type="Pfam" id="PF09643">
    <property type="entry name" value="YopX"/>
    <property type="match status" value="1"/>
</dbReference>
<gene>
    <name evidence="2" type="ORF">C7R93_20670</name>
</gene>
<dbReference type="Proteomes" id="UP000240419">
    <property type="component" value="Unassembled WGS sequence"/>
</dbReference>
<name>A0A2P7UVS2_9BACL</name>
<dbReference type="SUPFAM" id="SSF159006">
    <property type="entry name" value="YopX-like"/>
    <property type="match status" value="1"/>
</dbReference>
<dbReference type="EMBL" id="PXZM01000036">
    <property type="protein sequence ID" value="PSJ91066.1"/>
    <property type="molecule type" value="Genomic_DNA"/>
</dbReference>
<evidence type="ECO:0000313" key="3">
    <source>
        <dbReference type="Proteomes" id="UP000240419"/>
    </source>
</evidence>
<dbReference type="Gene3D" id="2.30.30.290">
    <property type="entry name" value="YopX-like domains"/>
    <property type="match status" value="1"/>
</dbReference>
<comment type="caution">
    <text evidence="2">The sequence shown here is derived from an EMBL/GenBank/DDBJ whole genome shotgun (WGS) entry which is preliminary data.</text>
</comment>
<reference evidence="2 3" key="1">
    <citation type="submission" date="2018-03" db="EMBL/GenBank/DDBJ databases">
        <title>Brevisbacillus phylogenomics.</title>
        <authorList>
            <person name="Dunlap C."/>
        </authorList>
    </citation>
    <scope>NUCLEOTIDE SEQUENCE [LARGE SCALE GENOMIC DNA]</scope>
    <source>
        <strain evidence="2 3">NRRL NRS-1210</strain>
    </source>
</reference>
<accession>A0A2P7UVS2</accession>
<dbReference type="AlphaFoldDB" id="A0A2P7UVS2"/>
<dbReference type="InterPro" id="IPR019096">
    <property type="entry name" value="YopX_protein"/>
</dbReference>
<protein>
    <recommendedName>
        <fullName evidence="1">YopX protein domain-containing protein</fullName>
    </recommendedName>
</protein>
<sequence>MSMRAIRFRAWDAVQEKMLPVEKIDFRNDVISLDEGDNSESDSSEMFILMQFTGLRDKNGIDIYEGDIVHLSSKDGLKERVTHVIWKEFRASFALKFSPYANNDLFHYVQNGNVVEVVGNIYEDPIPV</sequence>
<organism evidence="2 3">
    <name type="scientific">Brevibacillus fortis</name>
    <dbReference type="NCBI Taxonomy" id="2126352"/>
    <lineage>
        <taxon>Bacteria</taxon>
        <taxon>Bacillati</taxon>
        <taxon>Bacillota</taxon>
        <taxon>Bacilli</taxon>
        <taxon>Bacillales</taxon>
        <taxon>Paenibacillaceae</taxon>
        <taxon>Brevibacillus</taxon>
    </lineage>
</organism>
<keyword evidence="3" id="KW-1185">Reference proteome</keyword>
<evidence type="ECO:0000259" key="1">
    <source>
        <dbReference type="Pfam" id="PF09643"/>
    </source>
</evidence>
<dbReference type="InterPro" id="IPR023385">
    <property type="entry name" value="YopX-like_C"/>
</dbReference>